<name>A0A6A5VNW7_9PLEO</name>
<dbReference type="SUPFAM" id="SSF51182">
    <property type="entry name" value="RmlC-like cupins"/>
    <property type="match status" value="1"/>
</dbReference>
<dbReference type="InterPro" id="IPR011051">
    <property type="entry name" value="RmlC_Cupin_sf"/>
</dbReference>
<dbReference type="AlphaFoldDB" id="A0A6A5VNW7"/>
<sequence length="237" mass="27063">MASKFAEPTIEKLAAAKRISGPFSQFEDSVIFEYLEPPASLNATVLIRATYVNPAVKQMNKSERKHPQSPPLHLHFDQWESFAVASGKVCTIETYEAKDLVHVKEDGVHRVPPWVPHTFYPCADATEDTTFYMWAHPEAVPEPMDRLFFQTLLGLVSDIHEKKAPMSVLQIMTTQHASATAIVMFPRAWWLGPLRWWIPWTFQSLAATIGTWLGYKALIERYVSAEEWDSYAHSKRS</sequence>
<evidence type="ECO:0000313" key="2">
    <source>
        <dbReference type="Proteomes" id="UP000800036"/>
    </source>
</evidence>
<dbReference type="OrthoDB" id="9976870at2759"/>
<protein>
    <recommendedName>
        <fullName evidence="3">Cupin 2 conserved barrel domain-containing protein</fullName>
    </recommendedName>
</protein>
<evidence type="ECO:0000313" key="1">
    <source>
        <dbReference type="EMBL" id="KAF1978199.1"/>
    </source>
</evidence>
<dbReference type="Gene3D" id="2.60.120.10">
    <property type="entry name" value="Jelly Rolls"/>
    <property type="match status" value="1"/>
</dbReference>
<keyword evidence="2" id="KW-1185">Reference proteome</keyword>
<organism evidence="1 2">
    <name type="scientific">Bimuria novae-zelandiae CBS 107.79</name>
    <dbReference type="NCBI Taxonomy" id="1447943"/>
    <lineage>
        <taxon>Eukaryota</taxon>
        <taxon>Fungi</taxon>
        <taxon>Dikarya</taxon>
        <taxon>Ascomycota</taxon>
        <taxon>Pezizomycotina</taxon>
        <taxon>Dothideomycetes</taxon>
        <taxon>Pleosporomycetidae</taxon>
        <taxon>Pleosporales</taxon>
        <taxon>Massarineae</taxon>
        <taxon>Didymosphaeriaceae</taxon>
        <taxon>Bimuria</taxon>
    </lineage>
</organism>
<gene>
    <name evidence="1" type="ORF">BU23DRAFT_550272</name>
</gene>
<reference evidence="1" key="1">
    <citation type="journal article" date="2020" name="Stud. Mycol.">
        <title>101 Dothideomycetes genomes: a test case for predicting lifestyles and emergence of pathogens.</title>
        <authorList>
            <person name="Haridas S."/>
            <person name="Albert R."/>
            <person name="Binder M."/>
            <person name="Bloem J."/>
            <person name="Labutti K."/>
            <person name="Salamov A."/>
            <person name="Andreopoulos B."/>
            <person name="Baker S."/>
            <person name="Barry K."/>
            <person name="Bills G."/>
            <person name="Bluhm B."/>
            <person name="Cannon C."/>
            <person name="Castanera R."/>
            <person name="Culley D."/>
            <person name="Daum C."/>
            <person name="Ezra D."/>
            <person name="Gonzalez J."/>
            <person name="Henrissat B."/>
            <person name="Kuo A."/>
            <person name="Liang C."/>
            <person name="Lipzen A."/>
            <person name="Lutzoni F."/>
            <person name="Magnuson J."/>
            <person name="Mondo S."/>
            <person name="Nolan M."/>
            <person name="Ohm R."/>
            <person name="Pangilinan J."/>
            <person name="Park H.-J."/>
            <person name="Ramirez L."/>
            <person name="Alfaro M."/>
            <person name="Sun H."/>
            <person name="Tritt A."/>
            <person name="Yoshinaga Y."/>
            <person name="Zwiers L.-H."/>
            <person name="Turgeon B."/>
            <person name="Goodwin S."/>
            <person name="Spatafora J."/>
            <person name="Crous P."/>
            <person name="Grigoriev I."/>
        </authorList>
    </citation>
    <scope>NUCLEOTIDE SEQUENCE</scope>
    <source>
        <strain evidence="1">CBS 107.79</strain>
    </source>
</reference>
<accession>A0A6A5VNW7</accession>
<dbReference type="CDD" id="cd02208">
    <property type="entry name" value="cupin_RmlC-like"/>
    <property type="match status" value="1"/>
</dbReference>
<dbReference type="EMBL" id="ML976661">
    <property type="protein sequence ID" value="KAF1978199.1"/>
    <property type="molecule type" value="Genomic_DNA"/>
</dbReference>
<dbReference type="Proteomes" id="UP000800036">
    <property type="component" value="Unassembled WGS sequence"/>
</dbReference>
<dbReference type="InterPro" id="IPR014710">
    <property type="entry name" value="RmlC-like_jellyroll"/>
</dbReference>
<proteinExistence type="predicted"/>
<evidence type="ECO:0008006" key="3">
    <source>
        <dbReference type="Google" id="ProtNLM"/>
    </source>
</evidence>